<sequence length="363" mass="40756">MKPARFISEINFVRALACLAVLAVHVSAGVFYRQGYWDPVAAGMNQIGRFGTPVFAVISGFLLFNQVRVKGFSLPRFIRSRTTKIIVPYLVWSTIYLSILKFGYGIDHFVSFDHWLKTVLSGNVFYHLYFVMVVIQFYLVFPLLQRILRTRAAWWVGTAAALVVNAAVLMGDVTDLPGWIGKGFTFFSKASLPYWIFYFLFGGWLAFHWDGLAQWFQKKSAAVAAWIAGAVVTAGAVVEYQWLGMYGSSRLANLFNIPVLILTGSVLYASIRRAVRLREGLQTIGSLGFGIYLVHPLVILCLVQVLPASMWRPHFLPVLFLLVLLLTVGAVKAIQRLPFHQYLLTVPSRNTGYTAGKRGTELR</sequence>
<keyword evidence="9" id="KW-0012">Acyltransferase</keyword>
<feature type="domain" description="Acyltransferase 3" evidence="8">
    <location>
        <begin position="8"/>
        <end position="328"/>
    </location>
</feature>
<keyword evidence="3" id="KW-1003">Cell membrane</keyword>
<evidence type="ECO:0000256" key="4">
    <source>
        <dbReference type="ARBA" id="ARBA00022692"/>
    </source>
</evidence>
<comment type="similarity">
    <text evidence="2">Belongs to the acyltransferase 3 family.</text>
</comment>
<proteinExistence type="inferred from homology"/>
<dbReference type="RefSeq" id="WP_108023759.1">
    <property type="nucleotide sequence ID" value="NZ_QBKR01000013.1"/>
</dbReference>
<reference evidence="9 10" key="1">
    <citation type="submission" date="2018-04" db="EMBL/GenBank/DDBJ databases">
        <title>Genomic Encyclopedia of Archaeal and Bacterial Type Strains, Phase II (KMG-II): from individual species to whole genera.</title>
        <authorList>
            <person name="Goeker M."/>
        </authorList>
    </citation>
    <scope>NUCLEOTIDE SEQUENCE [LARGE SCALE GENOMIC DNA]</scope>
    <source>
        <strain evidence="9 10">DSM 45787</strain>
    </source>
</reference>
<feature type="transmembrane region" description="Helical" evidence="7">
    <location>
        <begin position="283"/>
        <end position="308"/>
    </location>
</feature>
<protein>
    <submittedName>
        <fullName evidence="9">Surface polysaccharide O-acyltransferase-like enzyme</fullName>
    </submittedName>
</protein>
<feature type="transmembrane region" description="Helical" evidence="7">
    <location>
        <begin position="47"/>
        <end position="64"/>
    </location>
</feature>
<feature type="transmembrane region" description="Helical" evidence="7">
    <location>
        <begin position="85"/>
        <end position="104"/>
    </location>
</feature>
<dbReference type="GO" id="GO:0016413">
    <property type="term" value="F:O-acetyltransferase activity"/>
    <property type="evidence" value="ECO:0007669"/>
    <property type="project" value="TreeGrafter"/>
</dbReference>
<gene>
    <name evidence="9" type="ORF">C8P63_1132</name>
</gene>
<dbReference type="EMBL" id="QBKR01000013">
    <property type="protein sequence ID" value="PTX59057.1"/>
    <property type="molecule type" value="Genomic_DNA"/>
</dbReference>
<dbReference type="Proteomes" id="UP000244240">
    <property type="component" value="Unassembled WGS sequence"/>
</dbReference>
<feature type="transmembrane region" description="Helical" evidence="7">
    <location>
        <begin position="191"/>
        <end position="209"/>
    </location>
</feature>
<evidence type="ECO:0000256" key="7">
    <source>
        <dbReference type="SAM" id="Phobius"/>
    </source>
</evidence>
<evidence type="ECO:0000256" key="1">
    <source>
        <dbReference type="ARBA" id="ARBA00004651"/>
    </source>
</evidence>
<evidence type="ECO:0000256" key="2">
    <source>
        <dbReference type="ARBA" id="ARBA00007400"/>
    </source>
</evidence>
<dbReference type="OrthoDB" id="65129at2"/>
<feature type="transmembrane region" description="Helical" evidence="7">
    <location>
        <begin position="254"/>
        <end position="271"/>
    </location>
</feature>
<keyword evidence="10" id="KW-1185">Reference proteome</keyword>
<feature type="transmembrane region" description="Helical" evidence="7">
    <location>
        <begin position="124"/>
        <end position="141"/>
    </location>
</feature>
<accession>A0A2T6BSX3</accession>
<evidence type="ECO:0000259" key="8">
    <source>
        <dbReference type="Pfam" id="PF01757"/>
    </source>
</evidence>
<evidence type="ECO:0000313" key="9">
    <source>
        <dbReference type="EMBL" id="PTX59057.1"/>
    </source>
</evidence>
<dbReference type="GO" id="GO:0005886">
    <property type="term" value="C:plasma membrane"/>
    <property type="evidence" value="ECO:0007669"/>
    <property type="project" value="UniProtKB-SubCell"/>
</dbReference>
<keyword evidence="9" id="KW-0808">Transferase</keyword>
<evidence type="ECO:0000256" key="6">
    <source>
        <dbReference type="ARBA" id="ARBA00023136"/>
    </source>
</evidence>
<keyword evidence="6 7" id="KW-0472">Membrane</keyword>
<feature type="transmembrane region" description="Helical" evidence="7">
    <location>
        <begin position="221"/>
        <end position="242"/>
    </location>
</feature>
<feature type="transmembrane region" description="Helical" evidence="7">
    <location>
        <begin position="12"/>
        <end position="32"/>
    </location>
</feature>
<dbReference type="GO" id="GO:0009246">
    <property type="term" value="P:enterobacterial common antigen biosynthetic process"/>
    <property type="evidence" value="ECO:0007669"/>
    <property type="project" value="TreeGrafter"/>
</dbReference>
<keyword evidence="4 7" id="KW-0812">Transmembrane</keyword>
<feature type="transmembrane region" description="Helical" evidence="7">
    <location>
        <begin position="153"/>
        <end position="171"/>
    </location>
</feature>
<feature type="transmembrane region" description="Helical" evidence="7">
    <location>
        <begin position="314"/>
        <end position="334"/>
    </location>
</feature>
<evidence type="ECO:0000256" key="5">
    <source>
        <dbReference type="ARBA" id="ARBA00022989"/>
    </source>
</evidence>
<dbReference type="PANTHER" id="PTHR40074">
    <property type="entry name" value="O-ACETYLTRANSFERASE WECH"/>
    <property type="match status" value="1"/>
</dbReference>
<keyword evidence="5 7" id="KW-1133">Transmembrane helix</keyword>
<comment type="subcellular location">
    <subcellularLocation>
        <location evidence="1">Cell membrane</location>
        <topology evidence="1">Multi-pass membrane protein</topology>
    </subcellularLocation>
</comment>
<dbReference type="InterPro" id="IPR002656">
    <property type="entry name" value="Acyl_transf_3_dom"/>
</dbReference>
<organism evidence="9 10">
    <name type="scientific">Melghirimyces profundicolus</name>
    <dbReference type="NCBI Taxonomy" id="1242148"/>
    <lineage>
        <taxon>Bacteria</taxon>
        <taxon>Bacillati</taxon>
        <taxon>Bacillota</taxon>
        <taxon>Bacilli</taxon>
        <taxon>Bacillales</taxon>
        <taxon>Thermoactinomycetaceae</taxon>
        <taxon>Melghirimyces</taxon>
    </lineage>
</organism>
<name>A0A2T6BSX3_9BACL</name>
<dbReference type="AlphaFoldDB" id="A0A2T6BSX3"/>
<comment type="caution">
    <text evidence="9">The sequence shown here is derived from an EMBL/GenBank/DDBJ whole genome shotgun (WGS) entry which is preliminary data.</text>
</comment>
<evidence type="ECO:0000256" key="3">
    <source>
        <dbReference type="ARBA" id="ARBA00022475"/>
    </source>
</evidence>
<evidence type="ECO:0000313" key="10">
    <source>
        <dbReference type="Proteomes" id="UP000244240"/>
    </source>
</evidence>
<dbReference type="PANTHER" id="PTHR40074:SF2">
    <property type="entry name" value="O-ACETYLTRANSFERASE WECH"/>
    <property type="match status" value="1"/>
</dbReference>
<dbReference type="Pfam" id="PF01757">
    <property type="entry name" value="Acyl_transf_3"/>
    <property type="match status" value="1"/>
</dbReference>